<dbReference type="EMBL" id="AZSI01000007">
    <property type="protein sequence ID" value="KEY63533.1"/>
    <property type="molecule type" value="Genomic_DNA"/>
</dbReference>
<name>A0A084AE04_LACLC</name>
<gene>
    <name evidence="3" type="ORF">U725_00308</name>
</gene>
<dbReference type="GO" id="GO:0016020">
    <property type="term" value="C:membrane"/>
    <property type="evidence" value="ECO:0007669"/>
    <property type="project" value="InterPro"/>
</dbReference>
<accession>A0A084AE04</accession>
<dbReference type="PANTHER" id="PTHR11927:SF9">
    <property type="entry name" value="L-FUCOSYLTRANSFERASE"/>
    <property type="match status" value="1"/>
</dbReference>
<keyword evidence="2 3" id="KW-0808">Transferase</keyword>
<evidence type="ECO:0000256" key="1">
    <source>
        <dbReference type="ARBA" id="ARBA00022676"/>
    </source>
</evidence>
<dbReference type="GO" id="GO:0008107">
    <property type="term" value="F:galactoside 2-alpha-L-fucosyltransferase activity"/>
    <property type="evidence" value="ECO:0007669"/>
    <property type="project" value="InterPro"/>
</dbReference>
<comment type="caution">
    <text evidence="3">The sequence shown here is derived from an EMBL/GenBank/DDBJ whole genome shotgun (WGS) entry which is preliminary data.</text>
</comment>
<evidence type="ECO:0000256" key="2">
    <source>
        <dbReference type="ARBA" id="ARBA00022679"/>
    </source>
</evidence>
<proteinExistence type="predicted"/>
<dbReference type="PATRIC" id="fig|1415168.3.peg.321"/>
<dbReference type="GO" id="GO:0005975">
    <property type="term" value="P:carbohydrate metabolic process"/>
    <property type="evidence" value="ECO:0007669"/>
    <property type="project" value="InterPro"/>
</dbReference>
<protein>
    <submittedName>
        <fullName evidence="3">Putative glycosyl transferase</fullName>
    </submittedName>
</protein>
<dbReference type="Proteomes" id="UP000028401">
    <property type="component" value="Unassembled WGS sequence"/>
</dbReference>
<dbReference type="AlphaFoldDB" id="A0A084AE04"/>
<dbReference type="Pfam" id="PF01531">
    <property type="entry name" value="Glyco_transf_11"/>
    <property type="match status" value="1"/>
</dbReference>
<dbReference type="CDD" id="cd11301">
    <property type="entry name" value="Fut1_Fut2_like"/>
    <property type="match status" value="1"/>
</dbReference>
<keyword evidence="1" id="KW-0328">Glycosyltransferase</keyword>
<evidence type="ECO:0000313" key="3">
    <source>
        <dbReference type="EMBL" id="KEY63533.1"/>
    </source>
</evidence>
<dbReference type="InterPro" id="IPR002516">
    <property type="entry name" value="Glyco_trans_11"/>
</dbReference>
<organism evidence="3">
    <name type="scientific">Lactococcus cremoris subsp. cremoris GE214</name>
    <dbReference type="NCBI Taxonomy" id="1415168"/>
    <lineage>
        <taxon>Bacteria</taxon>
        <taxon>Bacillati</taxon>
        <taxon>Bacillota</taxon>
        <taxon>Bacilli</taxon>
        <taxon>Lactobacillales</taxon>
        <taxon>Streptococcaceae</taxon>
        <taxon>Lactococcus</taxon>
        <taxon>Lactococcus cremoris subsp. cremoris</taxon>
    </lineage>
</organism>
<sequence length="329" mass="39512">MKKIIVDMDGRLGNQMFQYAYALKLKKEIPESEIIINFYRISLYGDLAPNEQGWMNNLQYFHADYQLDQQKLSNFLIQYLSKRQYFWLRVTNRLLHHLSSFKRHSYFPFDKLPNFLKYYSRFLYRKGLLIYPSKIKDLNYEPQNETILLHSYFEDASFFEGMQAELQATFSPREGLLEQNKEFYRKIQESQSICITIRRGDYLSTENRQSFFQCDESYFIKGIEILKSKIVNLVFFFFCDDLEYAKQFAEDMMTEEDNFMVEKEGNPVWEKLRLMSACKHYIIANSTFSWWCQFLSANPQKIVVGPKNWYPKDSINKNNALVQSDWIQL</sequence>
<dbReference type="PANTHER" id="PTHR11927">
    <property type="entry name" value="GALACTOSIDE 2-L-FUCOSYLTRANSFERASE"/>
    <property type="match status" value="1"/>
</dbReference>
<dbReference type="RefSeq" id="WP_042747686.1">
    <property type="nucleotide sequence ID" value="NZ_AZSI01000007.1"/>
</dbReference>
<reference evidence="3" key="1">
    <citation type="submission" date="2014-06" db="EMBL/GenBank/DDBJ databases">
        <title>Draft genome sequence of the putrescine producing strain Lactococcus lactis subsp cremoris GE214.</title>
        <authorList>
            <person name="Ladero V."/>
            <person name="Linares D.M."/>
            <person name="del Rio B."/>
            <person name="Mayo B."/>
            <person name="Martin M.C."/>
            <person name="Fernandez M."/>
            <person name="Alvarez M.A."/>
        </authorList>
    </citation>
    <scope>NUCLEOTIDE SEQUENCE [LARGE SCALE GENOMIC DNA]</scope>
    <source>
        <strain evidence="3">GE214</strain>
    </source>
</reference>